<organism evidence="2 3">
    <name type="scientific">Gymnopus androsaceus JB14</name>
    <dbReference type="NCBI Taxonomy" id="1447944"/>
    <lineage>
        <taxon>Eukaryota</taxon>
        <taxon>Fungi</taxon>
        <taxon>Dikarya</taxon>
        <taxon>Basidiomycota</taxon>
        <taxon>Agaricomycotina</taxon>
        <taxon>Agaricomycetes</taxon>
        <taxon>Agaricomycetidae</taxon>
        <taxon>Agaricales</taxon>
        <taxon>Marasmiineae</taxon>
        <taxon>Omphalotaceae</taxon>
        <taxon>Gymnopus</taxon>
    </lineage>
</organism>
<protein>
    <submittedName>
        <fullName evidence="2">Uncharacterized protein</fullName>
    </submittedName>
</protein>
<evidence type="ECO:0000313" key="3">
    <source>
        <dbReference type="Proteomes" id="UP000799118"/>
    </source>
</evidence>
<dbReference type="OrthoDB" id="2909130at2759"/>
<feature type="compositionally biased region" description="Basic and acidic residues" evidence="1">
    <location>
        <begin position="286"/>
        <end position="296"/>
    </location>
</feature>
<name>A0A6A4GIV6_9AGAR</name>
<evidence type="ECO:0000313" key="2">
    <source>
        <dbReference type="EMBL" id="KAE9385609.1"/>
    </source>
</evidence>
<evidence type="ECO:0000256" key="1">
    <source>
        <dbReference type="SAM" id="MobiDB-lite"/>
    </source>
</evidence>
<accession>A0A6A4GIV6</accession>
<dbReference type="AlphaFoldDB" id="A0A6A4GIV6"/>
<dbReference type="Proteomes" id="UP000799118">
    <property type="component" value="Unassembled WGS sequence"/>
</dbReference>
<keyword evidence="3" id="KW-1185">Reference proteome</keyword>
<sequence length="306" mass="35070">MSYSSANLDRNIPGLHFADMQSGMNTVDHMDKHFSAFNFLEYMASLDFKVREGFVEQYEGTISLEVVYKYTRPKVVPVAQLHPLHKNIYKISGWAGYKPDADRWTRIPYFDLKKIGQFLWCSISRKVQVKDFQTLAWLAQVHYIFQRTDGDNLEDYYFLDTHVEFELDPLQSKFPSLADNHIFLCIAPINITIIDRKTYFSFNNPSYIWSSSPDGSEALSHDMVKALGLPSLTPYIHCMKGIGSGLIHQAAAEYMKYKGFDPSTQDYAQSQGYPLFEILPSASQDDDHFETVKDDNDQPVGLHKAA</sequence>
<reference evidence="2" key="1">
    <citation type="journal article" date="2019" name="Environ. Microbiol.">
        <title>Fungal ecological strategies reflected in gene transcription - a case study of two litter decomposers.</title>
        <authorList>
            <person name="Barbi F."/>
            <person name="Kohler A."/>
            <person name="Barry K."/>
            <person name="Baskaran P."/>
            <person name="Daum C."/>
            <person name="Fauchery L."/>
            <person name="Ihrmark K."/>
            <person name="Kuo A."/>
            <person name="LaButti K."/>
            <person name="Lipzen A."/>
            <person name="Morin E."/>
            <person name="Grigoriev I.V."/>
            <person name="Henrissat B."/>
            <person name="Lindahl B."/>
            <person name="Martin F."/>
        </authorList>
    </citation>
    <scope>NUCLEOTIDE SEQUENCE</scope>
    <source>
        <strain evidence="2">JB14</strain>
    </source>
</reference>
<proteinExistence type="predicted"/>
<dbReference type="EMBL" id="ML769964">
    <property type="protein sequence ID" value="KAE9385609.1"/>
    <property type="molecule type" value="Genomic_DNA"/>
</dbReference>
<feature type="region of interest" description="Disordered" evidence="1">
    <location>
        <begin position="286"/>
        <end position="306"/>
    </location>
</feature>
<gene>
    <name evidence="2" type="ORF">BT96DRAFT_575151</name>
</gene>